<dbReference type="InterPro" id="IPR007214">
    <property type="entry name" value="YbaK/aa-tRNA-synth-assoc-dom"/>
</dbReference>
<gene>
    <name evidence="2" type="ORF">ACKQTC_05615</name>
</gene>
<dbReference type="SUPFAM" id="SSF55826">
    <property type="entry name" value="YbaK/ProRS associated domain"/>
    <property type="match status" value="1"/>
</dbReference>
<evidence type="ECO:0000313" key="2">
    <source>
        <dbReference type="EMBL" id="MFM9413836.1"/>
    </source>
</evidence>
<dbReference type="RefSeq" id="WP_408977449.1">
    <property type="nucleotide sequence ID" value="NZ_JBJUVG010000006.1"/>
</dbReference>
<protein>
    <submittedName>
        <fullName evidence="2">YbaK/EbsC family protein</fullName>
    </submittedName>
</protein>
<comment type="caution">
    <text evidence="2">The sequence shown here is derived from an EMBL/GenBank/DDBJ whole genome shotgun (WGS) entry which is preliminary data.</text>
</comment>
<feature type="domain" description="YbaK/aminoacyl-tRNA synthetase-associated" evidence="1">
    <location>
        <begin position="43"/>
        <end position="163"/>
    </location>
</feature>
<proteinExistence type="predicted"/>
<dbReference type="Gene3D" id="3.90.960.10">
    <property type="entry name" value="YbaK/aminoacyl-tRNA synthetase-associated domain"/>
    <property type="match status" value="1"/>
</dbReference>
<dbReference type="EMBL" id="JBJUVG010000006">
    <property type="protein sequence ID" value="MFM9413836.1"/>
    <property type="molecule type" value="Genomic_DNA"/>
</dbReference>
<evidence type="ECO:0000259" key="1">
    <source>
        <dbReference type="Pfam" id="PF04073"/>
    </source>
</evidence>
<dbReference type="Proteomes" id="UP001631949">
    <property type="component" value="Unassembled WGS sequence"/>
</dbReference>
<accession>A0ABW9H0M3</accession>
<organism evidence="2 3">
    <name type="scientific">Peptococcus simiae</name>
    <dbReference type="NCBI Taxonomy" id="1643805"/>
    <lineage>
        <taxon>Bacteria</taxon>
        <taxon>Bacillati</taxon>
        <taxon>Bacillota</taxon>
        <taxon>Clostridia</taxon>
        <taxon>Eubacteriales</taxon>
        <taxon>Peptococcaceae</taxon>
        <taxon>Peptococcus</taxon>
    </lineage>
</organism>
<dbReference type="InterPro" id="IPR036754">
    <property type="entry name" value="YbaK/aa-tRNA-synt-asso_dom_sf"/>
</dbReference>
<dbReference type="Pfam" id="PF04073">
    <property type="entry name" value="tRNA_edit"/>
    <property type="match status" value="1"/>
</dbReference>
<sequence length="176" mass="18880">MFVSDPVTSPPTGPLTPVQERIYALLEELEMPYQRVACEAAIRMEDCAAIEDRLATKIVKSLLLTNRQETAYYLYVLPGEAPYKASAFSQALGVARAQFAKASALQSLLGTDVGGTTILSAVWPAAREVQLVIDQACLAAPTLGCTDGTPTGYLKIASQDLLNLYLPACGRQVTLI</sequence>
<evidence type="ECO:0000313" key="3">
    <source>
        <dbReference type="Proteomes" id="UP001631949"/>
    </source>
</evidence>
<reference evidence="2 3" key="1">
    <citation type="journal article" date="2016" name="Int. J. Syst. Evol. Microbiol.">
        <title>Peptococcus simiae sp. nov., isolated from rhesus macaque faeces and emended description of the genus Peptococcus.</title>
        <authorList>
            <person name="Shkoporov A.N."/>
            <person name="Efimov B.A."/>
            <person name="Kondova I."/>
            <person name="Ouwerling B."/>
            <person name="Chaplin A.V."/>
            <person name="Shcherbakova V.A."/>
            <person name="Langermans J.A.M."/>
        </authorList>
    </citation>
    <scope>NUCLEOTIDE SEQUENCE [LARGE SCALE GENOMIC DNA]</scope>
    <source>
        <strain evidence="2 3">M108</strain>
    </source>
</reference>
<keyword evidence="3" id="KW-1185">Reference proteome</keyword>
<name>A0ABW9H0M3_9FIRM</name>